<feature type="region of interest" description="Disordered" evidence="1">
    <location>
        <begin position="278"/>
        <end position="300"/>
    </location>
</feature>
<dbReference type="Proteomes" id="UP000275078">
    <property type="component" value="Unassembled WGS sequence"/>
</dbReference>
<keyword evidence="2" id="KW-0812">Transmembrane</keyword>
<protein>
    <submittedName>
        <fullName evidence="3">Uncharacterized protein</fullName>
    </submittedName>
</protein>
<evidence type="ECO:0000313" key="3">
    <source>
        <dbReference type="EMBL" id="RPA79618.1"/>
    </source>
</evidence>
<keyword evidence="2" id="KW-0472">Membrane</keyword>
<gene>
    <name evidence="3" type="ORF">BJ508DRAFT_308233</name>
</gene>
<dbReference type="STRING" id="1160509.A0A3N4I4J8"/>
<accession>A0A3N4I4J8</accession>
<keyword evidence="4" id="KW-1185">Reference proteome</keyword>
<feature type="transmembrane region" description="Helical" evidence="2">
    <location>
        <begin position="175"/>
        <end position="197"/>
    </location>
</feature>
<feature type="compositionally biased region" description="Polar residues" evidence="1">
    <location>
        <begin position="143"/>
        <end position="154"/>
    </location>
</feature>
<keyword evidence="2" id="KW-1133">Transmembrane helix</keyword>
<dbReference type="EMBL" id="ML119697">
    <property type="protein sequence ID" value="RPA79618.1"/>
    <property type="molecule type" value="Genomic_DNA"/>
</dbReference>
<reference evidence="3 4" key="1">
    <citation type="journal article" date="2018" name="Nat. Ecol. Evol.">
        <title>Pezizomycetes genomes reveal the molecular basis of ectomycorrhizal truffle lifestyle.</title>
        <authorList>
            <person name="Murat C."/>
            <person name="Payen T."/>
            <person name="Noel B."/>
            <person name="Kuo A."/>
            <person name="Morin E."/>
            <person name="Chen J."/>
            <person name="Kohler A."/>
            <person name="Krizsan K."/>
            <person name="Balestrini R."/>
            <person name="Da Silva C."/>
            <person name="Montanini B."/>
            <person name="Hainaut M."/>
            <person name="Levati E."/>
            <person name="Barry K.W."/>
            <person name="Belfiori B."/>
            <person name="Cichocki N."/>
            <person name="Clum A."/>
            <person name="Dockter R.B."/>
            <person name="Fauchery L."/>
            <person name="Guy J."/>
            <person name="Iotti M."/>
            <person name="Le Tacon F."/>
            <person name="Lindquist E.A."/>
            <person name="Lipzen A."/>
            <person name="Malagnac F."/>
            <person name="Mello A."/>
            <person name="Molinier V."/>
            <person name="Miyauchi S."/>
            <person name="Poulain J."/>
            <person name="Riccioni C."/>
            <person name="Rubini A."/>
            <person name="Sitrit Y."/>
            <person name="Splivallo R."/>
            <person name="Traeger S."/>
            <person name="Wang M."/>
            <person name="Zifcakova L."/>
            <person name="Wipf D."/>
            <person name="Zambonelli A."/>
            <person name="Paolocci F."/>
            <person name="Nowrousian M."/>
            <person name="Ottonello S."/>
            <person name="Baldrian P."/>
            <person name="Spatafora J.W."/>
            <person name="Henrissat B."/>
            <person name="Nagy L.G."/>
            <person name="Aury J.M."/>
            <person name="Wincker P."/>
            <person name="Grigoriev I.V."/>
            <person name="Bonfante P."/>
            <person name="Martin F.M."/>
        </authorList>
    </citation>
    <scope>NUCLEOTIDE SEQUENCE [LARGE SCALE GENOMIC DNA]</scope>
    <source>
        <strain evidence="3 4">RN42</strain>
    </source>
</reference>
<dbReference type="AlphaFoldDB" id="A0A3N4I4J8"/>
<feature type="compositionally biased region" description="Polar residues" evidence="1">
    <location>
        <begin position="278"/>
        <end position="290"/>
    </location>
</feature>
<evidence type="ECO:0000256" key="2">
    <source>
        <dbReference type="SAM" id="Phobius"/>
    </source>
</evidence>
<sequence length="350" mass="39039">MATRTTATLSPVQTIIPLTTTYAAPESCFSTPSSLTEADDGFTYWQYDPSTFTGASTSCYPPRFRLGLMQVYSPGVCPQDYTVRRTVTVEGEYQGLCCQRDWTSALPMYPDWCFRTVSGAEIWAPGISIRWRDSDSLYSNSISATTTKSNSPTHKVSETSTNNTRESSGFDGKTIGAAVGGTVAAIALIGVASWYVFSRKKRHHHTPENPAELPEHGFYGKAPAKHAETKVVERHEMGFRTLKYARTYEAKILMYGHTSRHRLSHLAPRDSWNQHCNSMGSSRGEIQSQLPGGRANDVLNSSSDRRSRYFVIRISHINSAISKATSRVTLTSNDDRPYLLLRACPQIRYY</sequence>
<dbReference type="OrthoDB" id="4770059at2759"/>
<proteinExistence type="predicted"/>
<name>A0A3N4I4J8_ASCIM</name>
<evidence type="ECO:0000256" key="1">
    <source>
        <dbReference type="SAM" id="MobiDB-lite"/>
    </source>
</evidence>
<feature type="region of interest" description="Disordered" evidence="1">
    <location>
        <begin position="143"/>
        <end position="168"/>
    </location>
</feature>
<organism evidence="3 4">
    <name type="scientific">Ascobolus immersus RN42</name>
    <dbReference type="NCBI Taxonomy" id="1160509"/>
    <lineage>
        <taxon>Eukaryota</taxon>
        <taxon>Fungi</taxon>
        <taxon>Dikarya</taxon>
        <taxon>Ascomycota</taxon>
        <taxon>Pezizomycotina</taxon>
        <taxon>Pezizomycetes</taxon>
        <taxon>Pezizales</taxon>
        <taxon>Ascobolaceae</taxon>
        <taxon>Ascobolus</taxon>
    </lineage>
</organism>
<feature type="compositionally biased region" description="Low complexity" evidence="1">
    <location>
        <begin position="158"/>
        <end position="167"/>
    </location>
</feature>
<evidence type="ECO:0000313" key="4">
    <source>
        <dbReference type="Proteomes" id="UP000275078"/>
    </source>
</evidence>